<dbReference type="Pfam" id="PF12862">
    <property type="entry name" value="ANAPC5"/>
    <property type="match status" value="5"/>
</dbReference>
<feature type="domain" description="NACHT" evidence="2">
    <location>
        <begin position="355"/>
        <end position="500"/>
    </location>
</feature>
<dbReference type="Gene3D" id="1.25.40.10">
    <property type="entry name" value="Tetratricopeptide repeat domain"/>
    <property type="match status" value="4"/>
</dbReference>
<evidence type="ECO:0000259" key="2">
    <source>
        <dbReference type="PROSITE" id="PS50837"/>
    </source>
</evidence>
<name>A0A166DIF9_9AGAM</name>
<dbReference type="SUPFAM" id="SSF48452">
    <property type="entry name" value="TPR-like"/>
    <property type="match status" value="3"/>
</dbReference>
<protein>
    <submittedName>
        <fullName evidence="3">TPR-like protein</fullName>
    </submittedName>
</protein>
<dbReference type="SUPFAM" id="SSF52540">
    <property type="entry name" value="P-loop containing nucleoside triphosphate hydrolases"/>
    <property type="match status" value="1"/>
</dbReference>
<dbReference type="InterPro" id="IPR027417">
    <property type="entry name" value="P-loop_NTPase"/>
</dbReference>
<dbReference type="InterPro" id="IPR056884">
    <property type="entry name" value="NPHP3-like_N"/>
</dbReference>
<dbReference type="Proteomes" id="UP000076532">
    <property type="component" value="Unassembled WGS sequence"/>
</dbReference>
<keyword evidence="1" id="KW-0677">Repeat</keyword>
<dbReference type="InterPro" id="IPR007111">
    <property type="entry name" value="NACHT_NTPase"/>
</dbReference>
<dbReference type="PANTHER" id="PTHR19959">
    <property type="entry name" value="KINESIN LIGHT CHAIN"/>
    <property type="match status" value="1"/>
</dbReference>
<evidence type="ECO:0000313" key="4">
    <source>
        <dbReference type="Proteomes" id="UP000076532"/>
    </source>
</evidence>
<dbReference type="Pfam" id="PF24883">
    <property type="entry name" value="NPHP3_N"/>
    <property type="match status" value="1"/>
</dbReference>
<reference evidence="3 4" key="1">
    <citation type="journal article" date="2016" name="Mol. Biol. Evol.">
        <title>Comparative Genomics of Early-Diverging Mushroom-Forming Fungi Provides Insights into the Origins of Lignocellulose Decay Capabilities.</title>
        <authorList>
            <person name="Nagy L.G."/>
            <person name="Riley R."/>
            <person name="Tritt A."/>
            <person name="Adam C."/>
            <person name="Daum C."/>
            <person name="Floudas D."/>
            <person name="Sun H."/>
            <person name="Yadav J.S."/>
            <person name="Pangilinan J."/>
            <person name="Larsson K.H."/>
            <person name="Matsuura K."/>
            <person name="Barry K."/>
            <person name="Labutti K."/>
            <person name="Kuo R."/>
            <person name="Ohm R.A."/>
            <person name="Bhattacharya S.S."/>
            <person name="Shirouzu T."/>
            <person name="Yoshinaga Y."/>
            <person name="Martin F.M."/>
            <person name="Grigoriev I.V."/>
            <person name="Hibbett D.S."/>
        </authorList>
    </citation>
    <scope>NUCLEOTIDE SEQUENCE [LARGE SCALE GENOMIC DNA]</scope>
    <source>
        <strain evidence="3 4">CBS 109695</strain>
    </source>
</reference>
<dbReference type="Gene3D" id="3.40.50.300">
    <property type="entry name" value="P-loop containing nucleotide triphosphate hydrolases"/>
    <property type="match status" value="1"/>
</dbReference>
<accession>A0A166DIF9</accession>
<organism evidence="3 4">
    <name type="scientific">Athelia psychrophila</name>
    <dbReference type="NCBI Taxonomy" id="1759441"/>
    <lineage>
        <taxon>Eukaryota</taxon>
        <taxon>Fungi</taxon>
        <taxon>Dikarya</taxon>
        <taxon>Basidiomycota</taxon>
        <taxon>Agaricomycotina</taxon>
        <taxon>Agaricomycetes</taxon>
        <taxon>Agaricomycetidae</taxon>
        <taxon>Atheliales</taxon>
        <taxon>Atheliaceae</taxon>
        <taxon>Athelia</taxon>
    </lineage>
</organism>
<gene>
    <name evidence="3" type="ORF">FIBSPDRAFT_959446</name>
</gene>
<dbReference type="PANTHER" id="PTHR19959:SF119">
    <property type="entry name" value="FUNGAL LIPASE-LIKE DOMAIN-CONTAINING PROTEIN"/>
    <property type="match status" value="1"/>
</dbReference>
<dbReference type="Pfam" id="PF13374">
    <property type="entry name" value="TPR_10"/>
    <property type="match status" value="1"/>
</dbReference>
<dbReference type="STRING" id="436010.A0A166DIF9"/>
<keyword evidence="4" id="KW-1185">Reference proteome</keyword>
<dbReference type="SMART" id="SM00028">
    <property type="entry name" value="TPR"/>
    <property type="match status" value="7"/>
</dbReference>
<dbReference type="InterPro" id="IPR026000">
    <property type="entry name" value="Apc5_dom"/>
</dbReference>
<evidence type="ECO:0000256" key="1">
    <source>
        <dbReference type="ARBA" id="ARBA00022737"/>
    </source>
</evidence>
<dbReference type="OrthoDB" id="443402at2759"/>
<dbReference type="InterPro" id="IPR011990">
    <property type="entry name" value="TPR-like_helical_dom_sf"/>
</dbReference>
<sequence length="1413" mass="155306">MISITSLDVQVVGDLIKQSPSLHADHFFIFYVNGKDVCRSQRKPREPPPQWKSQKRFLFDFASTIRIVIFRRSLLAKRFPMKKYVVAEFNGMGIDFLDNGTEHEMTAESSDNVKSRISVRLDHSLESHVQFMKAVDEDMSRIGKVPGSDAAQAATTIAGQLGTVLQKIVPIVDEFAGAHPILYAAWTVLSSAYKVVQQQIIIDGSVRDLVEKLREVAGVASTCSNLPEIGGTINVLENIGRTALEAALLIHEYSGPSVGGKPSIFARTAKYSPTNMSSRITQCQKQFDDLIAILDRRLHLDTNSRVKNIENKLVLDKLERAKGASWNSSLACLTGTRVTIRSVINAWAGSIDDQNVFWLKGVAGSGKSAIAHTMAEAQPRTASCFFNRKDALRNKSKLLFPTIARDIAMHYPAIAADICTTLEDPKLNQLASASLSGQFEAFISGPLRRHPIEHPFLIVIDALDETVDDDRSDIIALLNILRHEVSKLPPHVRILVTSRSTGNPASYLSEQRHIKSYTIDIGSDESGQDIEAYIRDQLRDDIVRMKMGSSHSTEELVRDLKPLAEGLFIWIVTVFRYLREAYNPEEKLKALLAKSDTPGQLNPRTQMDSLYTVILEICGDWKDPEFCKGYRMIMGAIMTAKRPLSLAALRALHGGGTHMLSPGILAQTLGSVLMGLDNDHEPVRVLHLSFQEFITDHTSTPSKFHIAEKEHSGRLAKLCIQTMVREISDSPIGGTGYLLKEDVDKPGIPTVLGVSEQLLYCCEYWSDHVSDVDEPDIAIAQAVQGILPYHNTTSIEIVSSMSVFRGSLAVWRWLQIHAPEFKRQGHVLQASILLSLSKRLAYASRLEEALVASQEAVDLRRALAVEKSLVASNADLASALDNLSTHFSALGQQEEALKTIYEALDLCRALVAERPVVFNADLARSLGNLSVYFSNLGRHEEALVGIMEALDLYRTLVEERPVVFIADLARSLANLSVYFSDLGRHEEALVGIREALLMYRTLAAERPAAFNADLAKSLHSLSARLSALGGHEEALKAIEEALDIYRTLAAERPAAFNADLALALTDLSLFLSVLGQREEALTAIEEALGLYRSLAAPRPAVFNANLAMSLYNSSLRLSDLGRQEDALLVVQEASDLYRALAAERPAAFNADLALALTNLSHFLSVLGQGEEALTAIEEALGLYRALAAQRPAVFNANLAMSLYNSSLRFSDLGRGEEALLVIQEASDMYRALAEEQPAGSIATLATSLHNLSCSLSDVDRHEEALVAITEALELFRNLAAEQPAVFNADTANALDTMATCLSHVDRGEEALAAMQEAVCLCRALGTDSEQPAALNRSLYLFLINTSARLSDLERWAEALTTIQEVVEFPRTIAPELPAGHDPEVAGALENLYNCLLKANRQEEAQLILFELHN</sequence>
<dbReference type="PROSITE" id="PS50837">
    <property type="entry name" value="NACHT"/>
    <property type="match status" value="1"/>
</dbReference>
<dbReference type="EMBL" id="KV417613">
    <property type="protein sequence ID" value="KZP14751.1"/>
    <property type="molecule type" value="Genomic_DNA"/>
</dbReference>
<evidence type="ECO:0000313" key="3">
    <source>
        <dbReference type="EMBL" id="KZP14751.1"/>
    </source>
</evidence>
<dbReference type="InterPro" id="IPR019734">
    <property type="entry name" value="TPR_rpt"/>
</dbReference>
<proteinExistence type="predicted"/>